<dbReference type="EMBL" id="CM026421">
    <property type="protein sequence ID" value="KAG0591831.1"/>
    <property type="molecule type" value="Genomic_DNA"/>
</dbReference>
<comment type="caution">
    <text evidence="1">The sequence shown here is derived from an EMBL/GenBank/DDBJ whole genome shotgun (WGS) entry which is preliminary data.</text>
</comment>
<keyword evidence="2" id="KW-1185">Reference proteome</keyword>
<evidence type="ECO:0000313" key="2">
    <source>
        <dbReference type="Proteomes" id="UP000822688"/>
    </source>
</evidence>
<name>A0A8T0JAU6_CERPU</name>
<protein>
    <submittedName>
        <fullName evidence="1">Uncharacterized protein</fullName>
    </submittedName>
</protein>
<proteinExistence type="predicted"/>
<reference evidence="1" key="1">
    <citation type="submission" date="2020-06" db="EMBL/GenBank/DDBJ databases">
        <title>WGS assembly of Ceratodon purpureus strain R40.</title>
        <authorList>
            <person name="Carey S.B."/>
            <person name="Jenkins J."/>
            <person name="Shu S."/>
            <person name="Lovell J.T."/>
            <person name="Sreedasyam A."/>
            <person name="Maumus F."/>
            <person name="Tiley G.P."/>
            <person name="Fernandez-Pozo N."/>
            <person name="Barry K."/>
            <person name="Chen C."/>
            <person name="Wang M."/>
            <person name="Lipzen A."/>
            <person name="Daum C."/>
            <person name="Saski C.A."/>
            <person name="Payton A.C."/>
            <person name="Mcbreen J.C."/>
            <person name="Conrad R.E."/>
            <person name="Kollar L.M."/>
            <person name="Olsson S."/>
            <person name="Huttunen S."/>
            <person name="Landis J.B."/>
            <person name="Wickett N.J."/>
            <person name="Johnson M.G."/>
            <person name="Rensing S.A."/>
            <person name="Grimwood J."/>
            <person name="Schmutz J."/>
            <person name="Mcdaniel S.F."/>
        </authorList>
    </citation>
    <scope>NUCLEOTIDE SEQUENCE</scope>
    <source>
        <strain evidence="1">R40</strain>
    </source>
</reference>
<organism evidence="1 2">
    <name type="scientific">Ceratodon purpureus</name>
    <name type="common">Fire moss</name>
    <name type="synonym">Dicranum purpureum</name>
    <dbReference type="NCBI Taxonomy" id="3225"/>
    <lineage>
        <taxon>Eukaryota</taxon>
        <taxon>Viridiplantae</taxon>
        <taxon>Streptophyta</taxon>
        <taxon>Embryophyta</taxon>
        <taxon>Bryophyta</taxon>
        <taxon>Bryophytina</taxon>
        <taxon>Bryopsida</taxon>
        <taxon>Dicranidae</taxon>
        <taxon>Pseudoditrichales</taxon>
        <taxon>Ditrichaceae</taxon>
        <taxon>Ceratodon</taxon>
    </lineage>
</organism>
<gene>
    <name evidence="1" type="ORF">KC19_1G205500</name>
</gene>
<dbReference type="AlphaFoldDB" id="A0A8T0JAU6"/>
<dbReference type="Proteomes" id="UP000822688">
    <property type="component" value="Chromosome 1"/>
</dbReference>
<sequence length="105" mass="12030">MISLDLGLSSTSRLPNPSVPLPLVLPFKEPRIRMALRLAGCNFHFFQFKFVLVMQFWLKFISRSSTWKGQLLVVEHNACLQALKPVSILYNLKQEDDSRVANLNV</sequence>
<evidence type="ECO:0000313" key="1">
    <source>
        <dbReference type="EMBL" id="KAG0591831.1"/>
    </source>
</evidence>
<accession>A0A8T0JAU6</accession>